<dbReference type="RefSeq" id="XP_028255298.1">
    <property type="nucleotide sequence ID" value="XM_028399497.1"/>
</dbReference>
<dbReference type="GeneID" id="114431841"/>
<keyword evidence="2" id="KW-0560">Oxidoreductase</keyword>
<evidence type="ECO:0000256" key="2">
    <source>
        <dbReference type="ARBA" id="ARBA00023002"/>
    </source>
</evidence>
<evidence type="ECO:0000256" key="3">
    <source>
        <dbReference type="RuleBase" id="RU000363"/>
    </source>
</evidence>
<dbReference type="PRINTS" id="PR00080">
    <property type="entry name" value="SDRFAMILY"/>
</dbReference>
<dbReference type="PANTHER" id="PTHR43313">
    <property type="entry name" value="SHORT-CHAIN DEHYDROGENASE/REDUCTASE FAMILY 9C"/>
    <property type="match status" value="1"/>
</dbReference>
<dbReference type="GO" id="GO:0016491">
    <property type="term" value="F:oxidoreductase activity"/>
    <property type="evidence" value="ECO:0007669"/>
    <property type="project" value="UniProtKB-KW"/>
</dbReference>
<sequence>MNILFFLGHIIGILPISTVLLFLLARLVSRHRCAQDGHGRGVLITGCDSGFGHQLARCLDKKGFVVFAGCLSPEGAGAQCLAAQSSSNLKILKLDVTSDEEVQRAKKMVQENLPEKGLWAVVNNAGVSDWAEIEWSTTEDFRSMLDVNLFGCIRTSIAFLPLVRAAKGRMVYVSSIFAFFNCLNMGAYSVSKRGLEAFADCLRVEMASFGVKVSIIQPGNFGRATNILKAKTASDIWEKLDDERKKIFNRQYMELANDYFTSTCQAGFKDTDLVIDSMVHAIVSAQPKGRYLLVSAVDMFFFRLFPFLPTALTDAVFSLSSMYAKRKEMLYAK</sequence>
<dbReference type="PRINTS" id="PR00081">
    <property type="entry name" value="GDHRDH"/>
</dbReference>
<dbReference type="SUPFAM" id="SSF51735">
    <property type="entry name" value="NAD(P)-binding Rossmann-fold domains"/>
    <property type="match status" value="1"/>
</dbReference>
<dbReference type="GO" id="GO:0008202">
    <property type="term" value="P:steroid metabolic process"/>
    <property type="evidence" value="ECO:0007669"/>
    <property type="project" value="TreeGrafter"/>
</dbReference>
<organism evidence="5 6">
    <name type="scientific">Parambassis ranga</name>
    <name type="common">Indian glassy fish</name>
    <dbReference type="NCBI Taxonomy" id="210632"/>
    <lineage>
        <taxon>Eukaryota</taxon>
        <taxon>Metazoa</taxon>
        <taxon>Chordata</taxon>
        <taxon>Craniata</taxon>
        <taxon>Vertebrata</taxon>
        <taxon>Euteleostomi</taxon>
        <taxon>Actinopterygii</taxon>
        <taxon>Neopterygii</taxon>
        <taxon>Teleostei</taxon>
        <taxon>Neoteleostei</taxon>
        <taxon>Acanthomorphata</taxon>
        <taxon>Ovalentaria</taxon>
        <taxon>Ambassidae</taxon>
        <taxon>Parambassis</taxon>
    </lineage>
</organism>
<keyword evidence="4" id="KW-0812">Transmembrane</keyword>
<evidence type="ECO:0000313" key="5">
    <source>
        <dbReference type="Proteomes" id="UP000515145"/>
    </source>
</evidence>
<dbReference type="InterPro" id="IPR020904">
    <property type="entry name" value="Sc_DH/Rdtase_CS"/>
</dbReference>
<evidence type="ECO:0000256" key="4">
    <source>
        <dbReference type="SAM" id="Phobius"/>
    </source>
</evidence>
<proteinExistence type="inferred from homology"/>
<feature type="transmembrane region" description="Helical" evidence="4">
    <location>
        <begin position="170"/>
        <end position="190"/>
    </location>
</feature>
<dbReference type="PANTHER" id="PTHR43313:SF43">
    <property type="entry name" value="D-BETA-HYDROXYBUTYRATE DEHYDROGENASE, MITOCHONDRIAL"/>
    <property type="match status" value="1"/>
</dbReference>
<accession>A0A6P7HNA3</accession>
<name>A0A6P7HNA3_9TELE</name>
<evidence type="ECO:0000313" key="7">
    <source>
        <dbReference type="RefSeq" id="XP_028255299.1"/>
    </source>
</evidence>
<dbReference type="Gene3D" id="3.40.50.720">
    <property type="entry name" value="NAD(P)-binding Rossmann-like Domain"/>
    <property type="match status" value="1"/>
</dbReference>
<dbReference type="InterPro" id="IPR002347">
    <property type="entry name" value="SDR_fam"/>
</dbReference>
<evidence type="ECO:0000313" key="6">
    <source>
        <dbReference type="RefSeq" id="XP_028255298.1"/>
    </source>
</evidence>
<reference evidence="6 7" key="1">
    <citation type="submission" date="2025-04" db="UniProtKB">
        <authorList>
            <consortium name="RefSeq"/>
        </authorList>
    </citation>
    <scope>IDENTIFICATION</scope>
</reference>
<dbReference type="AlphaFoldDB" id="A0A6P7HNA3"/>
<comment type="similarity">
    <text evidence="1 3">Belongs to the short-chain dehydrogenases/reductases (SDR) family.</text>
</comment>
<dbReference type="OrthoDB" id="2102561at2759"/>
<dbReference type="Pfam" id="PF00106">
    <property type="entry name" value="adh_short"/>
    <property type="match status" value="1"/>
</dbReference>
<protein>
    <submittedName>
        <fullName evidence="6 7">D-beta-hydroxybutyrate dehydrogenase, mitochondrial-like</fullName>
    </submittedName>
</protein>
<keyword evidence="4" id="KW-1133">Transmembrane helix</keyword>
<dbReference type="Proteomes" id="UP000515145">
    <property type="component" value="Chromosome 2"/>
</dbReference>
<feature type="transmembrane region" description="Helical" evidence="4">
    <location>
        <begin position="300"/>
        <end position="324"/>
    </location>
</feature>
<dbReference type="PROSITE" id="PS00061">
    <property type="entry name" value="ADH_SHORT"/>
    <property type="match status" value="1"/>
</dbReference>
<feature type="transmembrane region" description="Helical" evidence="4">
    <location>
        <begin position="6"/>
        <end position="25"/>
    </location>
</feature>
<evidence type="ECO:0000256" key="1">
    <source>
        <dbReference type="ARBA" id="ARBA00006484"/>
    </source>
</evidence>
<dbReference type="InterPro" id="IPR036291">
    <property type="entry name" value="NAD(P)-bd_dom_sf"/>
</dbReference>
<keyword evidence="4" id="KW-0472">Membrane</keyword>
<keyword evidence="5" id="KW-1185">Reference proteome</keyword>
<dbReference type="RefSeq" id="XP_028255299.1">
    <property type="nucleotide sequence ID" value="XM_028399498.1"/>
</dbReference>
<gene>
    <name evidence="6 7" type="primary">LOC114431841</name>
</gene>